<sequence>MKPHRRPGCFTHIVGLCVQKGLVSGHTQVIDSAYIKANASMSRLKPKPSIWSSESTPSLGKLSAPRLSASVDRLQHVHRIHRNILKAAPNKSGQLLSNRTHYSPTDPDARIAFKTGKPRQLAYMANVSVDAAQHVITHIQAGSADRRDSRNLLPIVDSTQDRLKRFGIIMSNVVADAAGPPVRL</sequence>
<gene>
    <name evidence="1" type="ORF">ACFS25_16110</name>
</gene>
<comment type="caution">
    <text evidence="1">The sequence shown here is derived from an EMBL/GenBank/DDBJ whole genome shotgun (WGS) entry which is preliminary data.</text>
</comment>
<evidence type="ECO:0000313" key="1">
    <source>
        <dbReference type="EMBL" id="MFD2935314.1"/>
    </source>
</evidence>
<protein>
    <recommendedName>
        <fullName evidence="3">Transposase</fullName>
    </recommendedName>
</protein>
<name>A0ABW6AMM9_9BACT</name>
<evidence type="ECO:0008006" key="3">
    <source>
        <dbReference type="Google" id="ProtNLM"/>
    </source>
</evidence>
<proteinExistence type="predicted"/>
<reference evidence="2" key="1">
    <citation type="journal article" date="2019" name="Int. J. Syst. Evol. Microbiol.">
        <title>The Global Catalogue of Microorganisms (GCM) 10K type strain sequencing project: providing services to taxonomists for standard genome sequencing and annotation.</title>
        <authorList>
            <consortium name="The Broad Institute Genomics Platform"/>
            <consortium name="The Broad Institute Genome Sequencing Center for Infectious Disease"/>
            <person name="Wu L."/>
            <person name="Ma J."/>
        </authorList>
    </citation>
    <scope>NUCLEOTIDE SEQUENCE [LARGE SCALE GENOMIC DNA]</scope>
    <source>
        <strain evidence="2">KCTC 52490</strain>
    </source>
</reference>
<organism evidence="1 2">
    <name type="scientific">Spirosoma flavum</name>
    <dbReference type="NCBI Taxonomy" id="2048557"/>
    <lineage>
        <taxon>Bacteria</taxon>
        <taxon>Pseudomonadati</taxon>
        <taxon>Bacteroidota</taxon>
        <taxon>Cytophagia</taxon>
        <taxon>Cytophagales</taxon>
        <taxon>Cytophagaceae</taxon>
        <taxon>Spirosoma</taxon>
    </lineage>
</organism>
<dbReference type="Proteomes" id="UP001597512">
    <property type="component" value="Unassembled WGS sequence"/>
</dbReference>
<keyword evidence="2" id="KW-1185">Reference proteome</keyword>
<dbReference type="RefSeq" id="WP_381503109.1">
    <property type="nucleotide sequence ID" value="NZ_JBHUOM010000012.1"/>
</dbReference>
<dbReference type="EMBL" id="JBHUOM010000012">
    <property type="protein sequence ID" value="MFD2935314.1"/>
    <property type="molecule type" value="Genomic_DNA"/>
</dbReference>
<evidence type="ECO:0000313" key="2">
    <source>
        <dbReference type="Proteomes" id="UP001597512"/>
    </source>
</evidence>
<accession>A0ABW6AMM9</accession>